<accession>A0AAD5FEF8</accession>
<dbReference type="EMBL" id="MU563545">
    <property type="protein sequence ID" value="KAI5612973.1"/>
    <property type="molecule type" value="Genomic_DNA"/>
</dbReference>
<protein>
    <submittedName>
        <fullName evidence="1">Uncharacterized protein</fullName>
    </submittedName>
</protein>
<reference evidence="1" key="1">
    <citation type="submission" date="2018-07" db="EMBL/GenBank/DDBJ databases">
        <title>Comparative genomics of catfishes provides insights into carnivory and benthic adaptation.</title>
        <authorList>
            <person name="Zhang Y."/>
            <person name="Wang D."/>
            <person name="Peng Z."/>
            <person name="Zheng S."/>
            <person name="Shao F."/>
            <person name="Tao W."/>
        </authorList>
    </citation>
    <scope>NUCLEOTIDE SEQUENCE</scope>
    <source>
        <strain evidence="1">Chongqing</strain>
    </source>
</reference>
<sequence>IYYSPIQKQAEMELNEVGFKFVRKCINVIEAK</sequence>
<name>A0AAD5FEF8_SILAS</name>
<evidence type="ECO:0000313" key="2">
    <source>
        <dbReference type="Proteomes" id="UP001205998"/>
    </source>
</evidence>
<evidence type="ECO:0000313" key="1">
    <source>
        <dbReference type="EMBL" id="KAI5612973.1"/>
    </source>
</evidence>
<dbReference type="Proteomes" id="UP001205998">
    <property type="component" value="Unassembled WGS sequence"/>
</dbReference>
<comment type="caution">
    <text evidence="1">The sequence shown here is derived from an EMBL/GenBank/DDBJ whole genome shotgun (WGS) entry which is preliminary data.</text>
</comment>
<organism evidence="1 2">
    <name type="scientific">Silurus asotus</name>
    <name type="common">Amur catfish</name>
    <name type="synonym">Parasilurus asotus</name>
    <dbReference type="NCBI Taxonomy" id="30991"/>
    <lineage>
        <taxon>Eukaryota</taxon>
        <taxon>Metazoa</taxon>
        <taxon>Chordata</taxon>
        <taxon>Craniata</taxon>
        <taxon>Vertebrata</taxon>
        <taxon>Euteleostomi</taxon>
        <taxon>Actinopterygii</taxon>
        <taxon>Neopterygii</taxon>
        <taxon>Teleostei</taxon>
        <taxon>Ostariophysi</taxon>
        <taxon>Siluriformes</taxon>
        <taxon>Siluridae</taxon>
        <taxon>Silurus</taxon>
    </lineage>
</organism>
<feature type="non-terminal residue" evidence="1">
    <location>
        <position position="1"/>
    </location>
</feature>
<gene>
    <name evidence="1" type="ORF">C0J50_11759</name>
</gene>
<dbReference type="AlphaFoldDB" id="A0AAD5FEF8"/>
<proteinExistence type="predicted"/>
<feature type="non-terminal residue" evidence="1">
    <location>
        <position position="32"/>
    </location>
</feature>
<keyword evidence="2" id="KW-1185">Reference proteome</keyword>